<name>A0A1D1Y9P4_9ARAE</name>
<dbReference type="AlphaFoldDB" id="A0A1D1Y9P4"/>
<protein>
    <submittedName>
        <fullName evidence="4">Butyrate--CoA ligase AAE11, peroxisomal</fullName>
    </submittedName>
</protein>
<dbReference type="FunFam" id="3.30.300.30:FF:000008">
    <property type="entry name" value="2,3-dihydroxybenzoate-AMP ligase"/>
    <property type="match status" value="1"/>
</dbReference>
<feature type="non-terminal residue" evidence="4">
    <location>
        <position position="1"/>
    </location>
</feature>
<comment type="similarity">
    <text evidence="1">Belongs to the ATP-dependent AMP-binding enzyme family.</text>
</comment>
<dbReference type="GO" id="GO:0016874">
    <property type="term" value="F:ligase activity"/>
    <property type="evidence" value="ECO:0007669"/>
    <property type="project" value="UniProtKB-KW"/>
</dbReference>
<evidence type="ECO:0000259" key="3">
    <source>
        <dbReference type="Pfam" id="PF13193"/>
    </source>
</evidence>
<evidence type="ECO:0000256" key="2">
    <source>
        <dbReference type="ARBA" id="ARBA00022598"/>
    </source>
</evidence>
<proteinExistence type="inferred from homology"/>
<dbReference type="EMBL" id="GDJX01016571">
    <property type="protein sequence ID" value="JAT51365.1"/>
    <property type="molecule type" value="Transcribed_RNA"/>
</dbReference>
<evidence type="ECO:0000256" key="1">
    <source>
        <dbReference type="ARBA" id="ARBA00006432"/>
    </source>
</evidence>
<organism evidence="4">
    <name type="scientific">Anthurium amnicola</name>
    <dbReference type="NCBI Taxonomy" id="1678845"/>
    <lineage>
        <taxon>Eukaryota</taxon>
        <taxon>Viridiplantae</taxon>
        <taxon>Streptophyta</taxon>
        <taxon>Embryophyta</taxon>
        <taxon>Tracheophyta</taxon>
        <taxon>Spermatophyta</taxon>
        <taxon>Magnoliopsida</taxon>
        <taxon>Liliopsida</taxon>
        <taxon>Araceae</taxon>
        <taxon>Pothoideae</taxon>
        <taxon>Potheae</taxon>
        <taxon>Anthurium</taxon>
    </lineage>
</organism>
<dbReference type="InterPro" id="IPR025110">
    <property type="entry name" value="AMP-bd_C"/>
</dbReference>
<dbReference type="Pfam" id="PF13193">
    <property type="entry name" value="AMP-binding_C"/>
    <property type="match status" value="1"/>
</dbReference>
<dbReference type="SUPFAM" id="SSF56801">
    <property type="entry name" value="Acetyl-CoA synthetase-like"/>
    <property type="match status" value="1"/>
</dbReference>
<dbReference type="PANTHER" id="PTHR43859">
    <property type="entry name" value="ACYL-ACTIVATING ENZYME"/>
    <property type="match status" value="1"/>
</dbReference>
<reference evidence="4" key="1">
    <citation type="submission" date="2015-07" db="EMBL/GenBank/DDBJ databases">
        <title>Transcriptome Assembly of Anthurium amnicola.</title>
        <authorList>
            <person name="Suzuki J."/>
        </authorList>
    </citation>
    <scope>NUCLEOTIDE SEQUENCE</scope>
</reference>
<dbReference type="Gene3D" id="3.30.300.30">
    <property type="match status" value="1"/>
</dbReference>
<accession>A0A1D1Y9P4</accession>
<gene>
    <name evidence="4" type="primary">AAE11</name>
    <name evidence="4" type="ORF">g.123833</name>
</gene>
<sequence>SVEVESVLYTHPAVLEAAVVAMPHPKWGETPCAFVVLNKDAGAIVGEGDIIAYCRDRLTHFMAPKKVVFEEELPKTNGKIQKFLLRERAKAMKVNQPPNQAPLLPAAPSHRNVLHREQVQQEQVLAMSSRL</sequence>
<keyword evidence="2 4" id="KW-0436">Ligase</keyword>
<dbReference type="PANTHER" id="PTHR43859:SF2">
    <property type="entry name" value="BUTYRATE--COA LIGASE AAE11, PEROXISOMAL"/>
    <property type="match status" value="1"/>
</dbReference>
<dbReference type="InterPro" id="IPR045851">
    <property type="entry name" value="AMP-bd_C_sf"/>
</dbReference>
<evidence type="ECO:0000313" key="4">
    <source>
        <dbReference type="EMBL" id="JAT51365.1"/>
    </source>
</evidence>
<feature type="domain" description="AMP-binding enzyme C-terminal" evidence="3">
    <location>
        <begin position="3"/>
        <end position="77"/>
    </location>
</feature>